<comment type="caution">
    <text evidence="9">The sequence shown here is derived from an EMBL/GenBank/DDBJ whole genome shotgun (WGS) entry which is preliminary data.</text>
</comment>
<keyword evidence="5" id="KW-0653">Protein transport</keyword>
<dbReference type="GO" id="GO:0030288">
    <property type="term" value="C:outer membrane-bounded periplasmic space"/>
    <property type="evidence" value="ECO:0007669"/>
    <property type="project" value="UniProtKB-ARBA"/>
</dbReference>
<feature type="region of interest" description="Disordered" evidence="6">
    <location>
        <begin position="25"/>
        <end position="45"/>
    </location>
</feature>
<comment type="subcellular location">
    <subcellularLocation>
        <location evidence="1">Cell envelope</location>
    </subcellularLocation>
</comment>
<dbReference type="OrthoDB" id="9801912at2"/>
<dbReference type="GO" id="GO:1904680">
    <property type="term" value="F:peptide transmembrane transporter activity"/>
    <property type="evidence" value="ECO:0007669"/>
    <property type="project" value="TreeGrafter"/>
</dbReference>
<dbReference type="PANTHER" id="PTHR30290:SF79">
    <property type="entry name" value="DIPEPTIDE-BINDING PROTEIN DPPE"/>
    <property type="match status" value="1"/>
</dbReference>
<evidence type="ECO:0000313" key="10">
    <source>
        <dbReference type="Proteomes" id="UP000012081"/>
    </source>
</evidence>
<dbReference type="Gene3D" id="3.40.190.10">
    <property type="entry name" value="Periplasmic binding protein-like II"/>
    <property type="match status" value="1"/>
</dbReference>
<dbReference type="STRING" id="1300222.I532_17448"/>
<dbReference type="Pfam" id="PF00496">
    <property type="entry name" value="SBP_bac_5"/>
    <property type="match status" value="1"/>
</dbReference>
<dbReference type="PATRIC" id="fig|1300222.3.peg.3655"/>
<feature type="signal peptide" evidence="7">
    <location>
        <begin position="1"/>
        <end position="20"/>
    </location>
</feature>
<dbReference type="Gene3D" id="3.10.105.10">
    <property type="entry name" value="Dipeptide-binding Protein, Domain 3"/>
    <property type="match status" value="1"/>
</dbReference>
<protein>
    <submittedName>
        <fullName evidence="9">Oligopeptide ABC transporter substrate-binding protein</fullName>
    </submittedName>
</protein>
<evidence type="ECO:0000256" key="5">
    <source>
        <dbReference type="ARBA" id="ARBA00022856"/>
    </source>
</evidence>
<evidence type="ECO:0000256" key="7">
    <source>
        <dbReference type="SAM" id="SignalP"/>
    </source>
</evidence>
<dbReference type="FunFam" id="3.90.76.10:FF:000001">
    <property type="entry name" value="Oligopeptide ABC transporter substrate-binding protein"/>
    <property type="match status" value="1"/>
</dbReference>
<dbReference type="CDD" id="cd08504">
    <property type="entry name" value="PBP2_OppA"/>
    <property type="match status" value="1"/>
</dbReference>
<dbReference type="GO" id="GO:0043190">
    <property type="term" value="C:ATP-binding cassette (ABC) transporter complex"/>
    <property type="evidence" value="ECO:0007669"/>
    <property type="project" value="InterPro"/>
</dbReference>
<sequence length="543" mass="60646">MKKSVFAAMSSILVLSAALAGCGGGDKAADNAQGNTTTKEESTGPKVLRLNLHSEPPTADPALAEDSTSGALLRATFDGLTRIGEDGKPHESVAEKIDISEDGLTYTFHLRDSKWSNGDPVTAHDFEYAWKHALEPSVAANYAYQLYYIKNAQAFNTNKAKAEDVGVKALDDKTLEVKLENPTPFFLELTAFYTYYPVNKKVAEADPKWATEAKTHVGNGPFKMETWEHKSKLVLVKNENYWDKDAVKLDKIDFSMVEDENTELSMFDNGDLDWAGAPLSALPTDAIPALKESGKMQVHAIAGTYLYKFNTEQAPFNNAKIRKAFAYAIDRQSIVDNVTQANQQPAMGLVPPTMAVASEPYFKDNDIETAKKLLEEGMKEEGLTKLPTITLSYNTSEGHKKIAEAVQDQWKKAFGIDVKLENKEWKVYLDDLHQGKFMIGRSSWSGDFNDPINFLELFKFKNGGNNDTKWENPKFQELLNQSALEKDEAKRKQILADAEKIFMDEMPAAPIYYYTHSYVKNDKVKGVVLDGLGFVDYKWATIE</sequence>
<dbReference type="PANTHER" id="PTHR30290">
    <property type="entry name" value="PERIPLASMIC BINDING COMPONENT OF ABC TRANSPORTER"/>
    <property type="match status" value="1"/>
</dbReference>
<reference evidence="9 10" key="1">
    <citation type="submission" date="2013-03" db="EMBL/GenBank/DDBJ databases">
        <title>Assembly of a new bacterial strain Brevibacillus borstelensis AK1.</title>
        <authorList>
            <person name="Rajan I."/>
            <person name="PoliReddy D."/>
            <person name="Sugumar T."/>
            <person name="Rathinam K."/>
            <person name="Alqarawi S."/>
            <person name="Khalil A.B."/>
            <person name="Sivakumar N."/>
        </authorList>
    </citation>
    <scope>NUCLEOTIDE SEQUENCE [LARGE SCALE GENOMIC DNA]</scope>
    <source>
        <strain evidence="9 10">AK1</strain>
    </source>
</reference>
<dbReference type="InterPro" id="IPR030678">
    <property type="entry name" value="Peptide/Ni-bd"/>
</dbReference>
<keyword evidence="3" id="KW-0813">Transport</keyword>
<organism evidence="9 10">
    <name type="scientific">Brevibacillus borstelensis AK1</name>
    <dbReference type="NCBI Taxonomy" id="1300222"/>
    <lineage>
        <taxon>Bacteria</taxon>
        <taxon>Bacillati</taxon>
        <taxon>Bacillota</taxon>
        <taxon>Bacilli</taxon>
        <taxon>Bacillales</taxon>
        <taxon>Paenibacillaceae</taxon>
        <taxon>Brevibacillus</taxon>
    </lineage>
</organism>
<evidence type="ECO:0000256" key="6">
    <source>
        <dbReference type="SAM" id="MobiDB-lite"/>
    </source>
</evidence>
<dbReference type="RefSeq" id="WP_003389813.1">
    <property type="nucleotide sequence ID" value="NZ_APBN01000008.1"/>
</dbReference>
<comment type="similarity">
    <text evidence="2">Belongs to the bacterial solute-binding protein 5 family.</text>
</comment>
<evidence type="ECO:0000256" key="4">
    <source>
        <dbReference type="ARBA" id="ARBA00022729"/>
    </source>
</evidence>
<evidence type="ECO:0000259" key="8">
    <source>
        <dbReference type="Pfam" id="PF00496"/>
    </source>
</evidence>
<name>M8DWG7_9BACL</name>
<keyword evidence="4 7" id="KW-0732">Signal</keyword>
<dbReference type="GeneID" id="89501955"/>
<accession>M8DWG7</accession>
<feature type="chain" id="PRO_5038695918" evidence="7">
    <location>
        <begin position="21"/>
        <end position="543"/>
    </location>
</feature>
<dbReference type="GO" id="GO:0015833">
    <property type="term" value="P:peptide transport"/>
    <property type="evidence" value="ECO:0007669"/>
    <property type="project" value="UniProtKB-KW"/>
</dbReference>
<proteinExistence type="inferred from homology"/>
<keyword evidence="10" id="KW-1185">Reference proteome</keyword>
<keyword evidence="5" id="KW-0571">Peptide transport</keyword>
<dbReference type="AlphaFoldDB" id="M8DWG7"/>
<feature type="domain" description="Solute-binding protein family 5" evidence="8">
    <location>
        <begin position="89"/>
        <end position="465"/>
    </location>
</feature>
<dbReference type="SUPFAM" id="SSF53850">
    <property type="entry name" value="Periplasmic binding protein-like II"/>
    <property type="match status" value="1"/>
</dbReference>
<evidence type="ECO:0000256" key="1">
    <source>
        <dbReference type="ARBA" id="ARBA00004196"/>
    </source>
</evidence>
<evidence type="ECO:0000256" key="2">
    <source>
        <dbReference type="ARBA" id="ARBA00005695"/>
    </source>
</evidence>
<dbReference type="Proteomes" id="UP000012081">
    <property type="component" value="Unassembled WGS sequence"/>
</dbReference>
<dbReference type="PROSITE" id="PS51257">
    <property type="entry name" value="PROKAR_LIPOPROTEIN"/>
    <property type="match status" value="1"/>
</dbReference>
<dbReference type="InterPro" id="IPR000914">
    <property type="entry name" value="SBP_5_dom"/>
</dbReference>
<dbReference type="PIRSF" id="PIRSF002741">
    <property type="entry name" value="MppA"/>
    <property type="match status" value="1"/>
</dbReference>
<evidence type="ECO:0000256" key="3">
    <source>
        <dbReference type="ARBA" id="ARBA00022448"/>
    </source>
</evidence>
<dbReference type="Gene3D" id="3.90.76.10">
    <property type="entry name" value="Dipeptide-binding Protein, Domain 1"/>
    <property type="match status" value="1"/>
</dbReference>
<dbReference type="FunFam" id="3.10.105.10:FF:000001">
    <property type="entry name" value="Oligopeptide ABC transporter, oligopeptide-binding protein"/>
    <property type="match status" value="1"/>
</dbReference>
<gene>
    <name evidence="9" type="ORF">I532_17448</name>
</gene>
<evidence type="ECO:0000313" key="9">
    <source>
        <dbReference type="EMBL" id="EMT51361.1"/>
    </source>
</evidence>
<dbReference type="InterPro" id="IPR039424">
    <property type="entry name" value="SBP_5"/>
</dbReference>
<dbReference type="EMBL" id="APBN01000008">
    <property type="protein sequence ID" value="EMT51361.1"/>
    <property type="molecule type" value="Genomic_DNA"/>
</dbReference>